<dbReference type="RefSeq" id="WP_136527998.1">
    <property type="nucleotide sequence ID" value="NZ_STGX01000001.1"/>
</dbReference>
<dbReference type="Proteomes" id="UP000305792">
    <property type="component" value="Unassembled WGS sequence"/>
</dbReference>
<dbReference type="InterPro" id="IPR000182">
    <property type="entry name" value="GNAT_dom"/>
</dbReference>
<reference evidence="2 3" key="1">
    <citation type="journal article" date="2018" name="Int. J. Syst. Evol. Microbiol.">
        <title>Glycomyces paridis sp. nov., isolated from the medicinal plant Paris polyphylla.</title>
        <authorList>
            <person name="Fang X.M."/>
            <person name="Bai J.L."/>
            <person name="Su J."/>
            <person name="Zhao L.L."/>
            <person name="Liu H.Y."/>
            <person name="Ma B.P."/>
            <person name="Zhang Y.Q."/>
            <person name="Yu L.Y."/>
        </authorList>
    </citation>
    <scope>NUCLEOTIDE SEQUENCE [LARGE SCALE GENOMIC DNA]</scope>
    <source>
        <strain evidence="2 3">CPCC 204357</strain>
    </source>
</reference>
<keyword evidence="3" id="KW-1185">Reference proteome</keyword>
<dbReference type="PANTHER" id="PTHR43792:SF1">
    <property type="entry name" value="N-ACETYLTRANSFERASE DOMAIN-CONTAINING PROTEIN"/>
    <property type="match status" value="1"/>
</dbReference>
<comment type="caution">
    <text evidence="2">The sequence shown here is derived from an EMBL/GenBank/DDBJ whole genome shotgun (WGS) entry which is preliminary data.</text>
</comment>
<keyword evidence="2" id="KW-0808">Transferase</keyword>
<dbReference type="InterPro" id="IPR051531">
    <property type="entry name" value="N-acetyltransferase"/>
</dbReference>
<sequence length="172" mass="18467">MIIETERLLLRPLAATDAPALAPINADPEVMRHIGNGQPLTPEATEARTAAAAAHWASHGWGVFAVEERDGGAFVGWAALATPTFLPEILPATEVGWRIARDRWGRGYAPEAARAAIGFAFGEIGLDRLVSCVNAANAASIRVTEKLGMTLERETVVPGYEVPCRVYELHRG</sequence>
<evidence type="ECO:0000259" key="1">
    <source>
        <dbReference type="PROSITE" id="PS51186"/>
    </source>
</evidence>
<organism evidence="2 3">
    <name type="scientific">Glycomyces paridis</name>
    <dbReference type="NCBI Taxonomy" id="2126555"/>
    <lineage>
        <taxon>Bacteria</taxon>
        <taxon>Bacillati</taxon>
        <taxon>Actinomycetota</taxon>
        <taxon>Actinomycetes</taxon>
        <taxon>Glycomycetales</taxon>
        <taxon>Glycomycetaceae</taxon>
        <taxon>Glycomyces</taxon>
    </lineage>
</organism>
<dbReference type="Gene3D" id="3.40.630.30">
    <property type="match status" value="1"/>
</dbReference>
<dbReference type="Pfam" id="PF13302">
    <property type="entry name" value="Acetyltransf_3"/>
    <property type="match status" value="1"/>
</dbReference>
<dbReference type="GO" id="GO:0016747">
    <property type="term" value="F:acyltransferase activity, transferring groups other than amino-acyl groups"/>
    <property type="evidence" value="ECO:0007669"/>
    <property type="project" value="InterPro"/>
</dbReference>
<dbReference type="SUPFAM" id="SSF55729">
    <property type="entry name" value="Acyl-CoA N-acyltransferases (Nat)"/>
    <property type="match status" value="1"/>
</dbReference>
<protein>
    <submittedName>
        <fullName evidence="2">GNAT family N-acetyltransferase</fullName>
    </submittedName>
</protein>
<dbReference type="PANTHER" id="PTHR43792">
    <property type="entry name" value="GNAT FAMILY, PUTATIVE (AFU_ORTHOLOGUE AFUA_3G00765)-RELATED-RELATED"/>
    <property type="match status" value="1"/>
</dbReference>
<dbReference type="PROSITE" id="PS51186">
    <property type="entry name" value="GNAT"/>
    <property type="match status" value="1"/>
</dbReference>
<dbReference type="EMBL" id="STGX01000001">
    <property type="protein sequence ID" value="THV32227.1"/>
    <property type="molecule type" value="Genomic_DNA"/>
</dbReference>
<feature type="domain" description="N-acetyltransferase" evidence="1">
    <location>
        <begin position="8"/>
        <end position="172"/>
    </location>
</feature>
<dbReference type="InterPro" id="IPR016181">
    <property type="entry name" value="Acyl_CoA_acyltransferase"/>
</dbReference>
<dbReference type="AlphaFoldDB" id="A0A4S8PN78"/>
<evidence type="ECO:0000313" key="3">
    <source>
        <dbReference type="Proteomes" id="UP000305792"/>
    </source>
</evidence>
<proteinExistence type="predicted"/>
<evidence type="ECO:0000313" key="2">
    <source>
        <dbReference type="EMBL" id="THV32227.1"/>
    </source>
</evidence>
<accession>A0A4S8PN78</accession>
<dbReference type="OrthoDB" id="3533156at2"/>
<gene>
    <name evidence="2" type="ORF">E9998_01945</name>
</gene>
<name>A0A4S8PN78_9ACTN</name>